<protein>
    <submittedName>
        <fullName evidence="1">Uncharacterized protein</fullName>
    </submittedName>
</protein>
<organism evidence="1 2">
    <name type="scientific">Phyllobacterium zundukense</name>
    <dbReference type="NCBI Taxonomy" id="1867719"/>
    <lineage>
        <taxon>Bacteria</taxon>
        <taxon>Pseudomonadati</taxon>
        <taxon>Pseudomonadota</taxon>
        <taxon>Alphaproteobacteria</taxon>
        <taxon>Hyphomicrobiales</taxon>
        <taxon>Phyllobacteriaceae</taxon>
        <taxon>Phyllobacterium</taxon>
    </lineage>
</organism>
<name>A0A2N9W0M2_9HYPH</name>
<dbReference type="AlphaFoldDB" id="A0A2N9W0M2"/>
<dbReference type="EMBL" id="MZMT01000021">
    <property type="protein sequence ID" value="PIO45290.1"/>
    <property type="molecule type" value="Genomic_DNA"/>
</dbReference>
<dbReference type="Proteomes" id="UP000232163">
    <property type="component" value="Unassembled WGS sequence"/>
</dbReference>
<evidence type="ECO:0000313" key="2">
    <source>
        <dbReference type="Proteomes" id="UP000232163"/>
    </source>
</evidence>
<gene>
    <name evidence="1" type="ORF">B5P45_08520</name>
</gene>
<proteinExistence type="predicted"/>
<sequence>MSQYAIFEAHTRTKPKFIIPKMRNNPDTISELIREAVSGRMDETEHREQAALVAHGTYQR</sequence>
<evidence type="ECO:0000313" key="1">
    <source>
        <dbReference type="EMBL" id="PIO45290.1"/>
    </source>
</evidence>
<comment type="caution">
    <text evidence="1">The sequence shown here is derived from an EMBL/GenBank/DDBJ whole genome shotgun (WGS) entry which is preliminary data.</text>
</comment>
<accession>A0A2N9W0M2</accession>
<keyword evidence="2" id="KW-1185">Reference proteome</keyword>
<dbReference type="KEGG" id="pht:BLM14_27670"/>
<reference evidence="2" key="1">
    <citation type="journal article" date="2017" name="Int J Environ Stud">
        <title>Does the Miocene-Pliocene relict legume Oxytropis triphylla form nitrogen-fixing nodules with a combination of bacterial strains?</title>
        <authorList>
            <person name="Safronova V."/>
            <person name="Belimov A."/>
            <person name="Sazanova A."/>
            <person name="Kuznetsova I."/>
            <person name="Popova J."/>
            <person name="Andronov E."/>
            <person name="Verkhozina A."/>
            <person name="Tikhonovich I."/>
        </authorList>
    </citation>
    <scope>NUCLEOTIDE SEQUENCE [LARGE SCALE GENOMIC DNA]</scope>
    <source>
        <strain evidence="2">Tri-38</strain>
    </source>
</reference>
<dbReference type="RefSeq" id="WP_100003353.1">
    <property type="nucleotide sequence ID" value="NZ_CP017943.1"/>
</dbReference>